<feature type="region of interest" description="Disordered" evidence="1">
    <location>
        <begin position="1"/>
        <end position="91"/>
    </location>
</feature>
<feature type="compositionally biased region" description="Polar residues" evidence="1">
    <location>
        <begin position="1"/>
        <end position="10"/>
    </location>
</feature>
<accession>A0AAV2MY30</accession>
<protein>
    <submittedName>
        <fullName evidence="2">Uncharacterized protein</fullName>
    </submittedName>
</protein>
<name>A0AAV2MY30_9HYME</name>
<keyword evidence="3" id="KW-1185">Reference proteome</keyword>
<feature type="compositionally biased region" description="Acidic residues" evidence="1">
    <location>
        <begin position="40"/>
        <end position="52"/>
    </location>
</feature>
<proteinExistence type="predicted"/>
<reference evidence="2" key="1">
    <citation type="submission" date="2024-04" db="EMBL/GenBank/DDBJ databases">
        <authorList>
            <consortium name="Molecular Ecology Group"/>
        </authorList>
    </citation>
    <scope>NUCLEOTIDE SEQUENCE</scope>
</reference>
<dbReference type="Proteomes" id="UP001497644">
    <property type="component" value="Unassembled WGS sequence"/>
</dbReference>
<evidence type="ECO:0000256" key="1">
    <source>
        <dbReference type="SAM" id="MobiDB-lite"/>
    </source>
</evidence>
<organism evidence="2 3">
    <name type="scientific">Lasius platythorax</name>
    <dbReference type="NCBI Taxonomy" id="488582"/>
    <lineage>
        <taxon>Eukaryota</taxon>
        <taxon>Metazoa</taxon>
        <taxon>Ecdysozoa</taxon>
        <taxon>Arthropoda</taxon>
        <taxon>Hexapoda</taxon>
        <taxon>Insecta</taxon>
        <taxon>Pterygota</taxon>
        <taxon>Neoptera</taxon>
        <taxon>Endopterygota</taxon>
        <taxon>Hymenoptera</taxon>
        <taxon>Apocrita</taxon>
        <taxon>Aculeata</taxon>
        <taxon>Formicoidea</taxon>
        <taxon>Formicidae</taxon>
        <taxon>Formicinae</taxon>
        <taxon>Lasius</taxon>
        <taxon>Lasius</taxon>
    </lineage>
</organism>
<comment type="caution">
    <text evidence="2">The sequence shown here is derived from an EMBL/GenBank/DDBJ whole genome shotgun (WGS) entry which is preliminary data.</text>
</comment>
<dbReference type="EMBL" id="CAXIPU020000457">
    <property type="protein sequence ID" value="CAL1672198.1"/>
    <property type="molecule type" value="Genomic_DNA"/>
</dbReference>
<evidence type="ECO:0000313" key="2">
    <source>
        <dbReference type="EMBL" id="CAL1672198.1"/>
    </source>
</evidence>
<dbReference type="AlphaFoldDB" id="A0AAV2MY30"/>
<sequence length="91" mass="9774">MVSANRTSMIPANVDAREEVVEVPMASPAPKEPEAREEPEALEEPEAPEEEPEVPKEVTSQATDDNDAGEQTAPDEGGTQQQSAVVLKYVV</sequence>
<gene>
    <name evidence="2" type="ORF">LPLAT_LOCUS5602</name>
</gene>
<evidence type="ECO:0000313" key="3">
    <source>
        <dbReference type="Proteomes" id="UP001497644"/>
    </source>
</evidence>